<evidence type="ECO:0000256" key="1">
    <source>
        <dbReference type="SAM" id="Phobius"/>
    </source>
</evidence>
<comment type="caution">
    <text evidence="2">The sequence shown here is derived from an EMBL/GenBank/DDBJ whole genome shotgun (WGS) entry which is preliminary data.</text>
</comment>
<name>A0A444IQ19_9BACT</name>
<keyword evidence="1" id="KW-1133">Transmembrane helix</keyword>
<gene>
    <name evidence="2" type="ORF">H206_00478</name>
</gene>
<evidence type="ECO:0000313" key="2">
    <source>
        <dbReference type="EMBL" id="RWX42938.1"/>
    </source>
</evidence>
<evidence type="ECO:0000313" key="3">
    <source>
        <dbReference type="Proteomes" id="UP000287853"/>
    </source>
</evidence>
<keyword evidence="1" id="KW-0472">Membrane</keyword>
<accession>A0A444IQ19</accession>
<dbReference type="SUPFAM" id="SSF54523">
    <property type="entry name" value="Pili subunits"/>
    <property type="match status" value="1"/>
</dbReference>
<proteinExistence type="predicted"/>
<dbReference type="PROSITE" id="PS00409">
    <property type="entry name" value="PROKAR_NTER_METHYL"/>
    <property type="match status" value="1"/>
</dbReference>
<reference evidence="2 3" key="1">
    <citation type="submission" date="2017-01" db="EMBL/GenBank/DDBJ databases">
        <title>The cable genome- insights into the physiology and evolution of filamentous bacteria capable of sulfide oxidation via long distance electron transfer.</title>
        <authorList>
            <person name="Schreiber L."/>
            <person name="Bjerg J.T."/>
            <person name="Boggild A."/>
            <person name="Van De Vossenberg J."/>
            <person name="Meysman F."/>
            <person name="Nielsen L.P."/>
            <person name="Schramm A."/>
            <person name="Kjeldsen K.U."/>
        </authorList>
    </citation>
    <scope>NUCLEOTIDE SEQUENCE [LARGE SCALE GENOMIC DNA]</scope>
    <source>
        <strain evidence="2">MCF</strain>
    </source>
</reference>
<dbReference type="Pfam" id="PF07963">
    <property type="entry name" value="N_methyl"/>
    <property type="match status" value="1"/>
</dbReference>
<dbReference type="InterPro" id="IPR045584">
    <property type="entry name" value="Pilin-like"/>
</dbReference>
<feature type="transmembrane region" description="Helical" evidence="1">
    <location>
        <begin position="12"/>
        <end position="34"/>
    </location>
</feature>
<protein>
    <submittedName>
        <fullName evidence="2">Type IV pilus assembly protein PilW</fullName>
    </submittedName>
</protein>
<dbReference type="InterPro" id="IPR012902">
    <property type="entry name" value="N_methyl_site"/>
</dbReference>
<dbReference type="Gene3D" id="3.30.700.10">
    <property type="entry name" value="Glycoprotein, Type 4 Pilin"/>
    <property type="match status" value="1"/>
</dbReference>
<sequence length="237" mass="26312">MAKEFIENKGFTLVELLIAMAISGILVTSMYSVYTLQQRSYTVQDQVSEIQQKARAALDIMTREIRMATYDPGKNCAATIHPSSNETKLVFDTCDPGDDLCPECRVTFEWDDATDTLQMTKDQGRDDASDPSLPLDNLLLTIARGVDAVEFKYFDEDGKPVLASINASTVRISLLVRATYPDRKYTNTTLYQPASVLDGGSLPDTWANLNGSGGNPANDNFHRRLLITTVQMRNARL</sequence>
<dbReference type="AlphaFoldDB" id="A0A444IQ19"/>
<organism evidence="2 3">
    <name type="scientific">Candidatus Electrothrix aarhusensis</name>
    <dbReference type="NCBI Taxonomy" id="1859131"/>
    <lineage>
        <taxon>Bacteria</taxon>
        <taxon>Pseudomonadati</taxon>
        <taxon>Thermodesulfobacteriota</taxon>
        <taxon>Desulfobulbia</taxon>
        <taxon>Desulfobulbales</taxon>
        <taxon>Desulfobulbaceae</taxon>
        <taxon>Candidatus Electrothrix</taxon>
    </lineage>
</organism>
<keyword evidence="1" id="KW-0812">Transmembrane</keyword>
<keyword evidence="3" id="KW-1185">Reference proteome</keyword>
<dbReference type="Proteomes" id="UP000287853">
    <property type="component" value="Unassembled WGS sequence"/>
</dbReference>
<dbReference type="NCBIfam" id="TIGR02532">
    <property type="entry name" value="IV_pilin_GFxxxE"/>
    <property type="match status" value="1"/>
</dbReference>
<dbReference type="EMBL" id="MTKO01000137">
    <property type="protein sequence ID" value="RWX42938.1"/>
    <property type="molecule type" value="Genomic_DNA"/>
</dbReference>